<name>A0AAE3ETG5_9FLAO</name>
<sequence length="654" mass="74965">MKKLIFNYFVFMVSSIGSCAIGYSQIIDLNRNKPYTKVFVETDNFGASYLDTLEMAYPNMPTDAIGFSVLNDLAYYWHTRNLNKALDFTKRGLSLTAEKKDSLWEGRFQITQGAILLRMEKLDSAQIVLQAAERKVMEADLPLLYTQLGYVYERRGLLGKAADFAVKSMELGEKLNDKKAIALAYSDLSNLFWKQSKFEKGLEYGLKSLKLFEERGINDLDYDFTLYVVGNNYLALKQQLQALNYYQHAIAVGERYRFDNNLSDIYISLTDLYADLSQFRKGEEAGKKALKYAQLLDNNFMVMRSWLSLGKLQILEGKYPTAIESLTQCIKVATDKFGDAYYLSQAYNALGKAYAGNHDYQNAYQAFDRYDKLKSKVFTAESDQRISLLQTEFDMANKEGTIKQQMAQLKKQRSRQLMVTIIAILLLLLLLLAYKIVQNNRKKNRQLQKQNEEKEFLLKEIHHRVKNNLEIVSSLLALQSAQIKNSDLVGAMKESQHRVYSMSMIHQRLYQRKNLSSVEMKEYFEDLGQHILESFGMEDRITLCFDMKPIEVDVDTAIPLGLIVNELLTNSLKYAFPNQRTGKISIILRKSNSRTLYLEVADDGIGQPTPFKSAKTGFGLQLVDLLMQQLSGKMKYNLSVGTCIQFEFDLDHAA</sequence>
<dbReference type="Gene3D" id="3.30.565.10">
    <property type="entry name" value="Histidine kinase-like ATPase, C-terminal domain"/>
    <property type="match status" value="1"/>
</dbReference>
<dbReference type="GO" id="GO:0005524">
    <property type="term" value="F:ATP binding"/>
    <property type="evidence" value="ECO:0007669"/>
    <property type="project" value="UniProtKB-KW"/>
</dbReference>
<gene>
    <name evidence="11" type="ORF">K8352_00785</name>
</gene>
<dbReference type="Pfam" id="PF07568">
    <property type="entry name" value="HisKA_2"/>
    <property type="match status" value="1"/>
</dbReference>
<keyword evidence="9" id="KW-0472">Membrane</keyword>
<evidence type="ECO:0000256" key="8">
    <source>
        <dbReference type="PROSITE-ProRule" id="PRU00339"/>
    </source>
</evidence>
<evidence type="ECO:0000256" key="3">
    <source>
        <dbReference type="ARBA" id="ARBA00022553"/>
    </source>
</evidence>
<reference evidence="11" key="1">
    <citation type="submission" date="2023-02" db="EMBL/GenBank/DDBJ databases">
        <title>Genome of Flavobacteriaceae gen. nov. sp. strain F89.</title>
        <authorList>
            <person name="Wang Y."/>
        </authorList>
    </citation>
    <scope>NUCLEOTIDE SEQUENCE</scope>
    <source>
        <strain evidence="11">F89</strain>
    </source>
</reference>
<dbReference type="InterPro" id="IPR011495">
    <property type="entry name" value="Sig_transdc_His_kin_sub2_dim/P"/>
</dbReference>
<accession>A0AAE3ETG5</accession>
<evidence type="ECO:0000259" key="10">
    <source>
        <dbReference type="PROSITE" id="PS50109"/>
    </source>
</evidence>
<feature type="transmembrane region" description="Helical" evidence="9">
    <location>
        <begin position="6"/>
        <end position="27"/>
    </location>
</feature>
<comment type="catalytic activity">
    <reaction evidence="1">
        <text>ATP + protein L-histidine = ADP + protein N-phospho-L-histidine.</text>
        <dbReference type="EC" id="2.7.13.3"/>
    </reaction>
</comment>
<evidence type="ECO:0000256" key="6">
    <source>
        <dbReference type="ARBA" id="ARBA00022777"/>
    </source>
</evidence>
<dbReference type="AlphaFoldDB" id="A0AAE3ETG5"/>
<dbReference type="InterPro" id="IPR036890">
    <property type="entry name" value="HATPase_C_sf"/>
</dbReference>
<dbReference type="InterPro" id="IPR003594">
    <property type="entry name" value="HATPase_dom"/>
</dbReference>
<feature type="repeat" description="TPR" evidence="8">
    <location>
        <begin position="344"/>
        <end position="377"/>
    </location>
</feature>
<keyword evidence="7" id="KW-0067">ATP-binding</keyword>
<keyword evidence="9" id="KW-1133">Transmembrane helix</keyword>
<evidence type="ECO:0000256" key="4">
    <source>
        <dbReference type="ARBA" id="ARBA00022679"/>
    </source>
</evidence>
<dbReference type="GO" id="GO:0004673">
    <property type="term" value="F:protein histidine kinase activity"/>
    <property type="evidence" value="ECO:0007669"/>
    <property type="project" value="UniProtKB-EC"/>
</dbReference>
<dbReference type="SMART" id="SM00028">
    <property type="entry name" value="TPR"/>
    <property type="match status" value="6"/>
</dbReference>
<keyword evidence="5" id="KW-0547">Nucleotide-binding</keyword>
<dbReference type="PANTHER" id="PTHR41523:SF8">
    <property type="entry name" value="ETHYLENE RESPONSE SENSOR PROTEIN"/>
    <property type="match status" value="1"/>
</dbReference>
<organism evidence="11 12">
    <name type="scientific">Cerina litoralis</name>
    <dbReference type="NCBI Taxonomy" id="2874477"/>
    <lineage>
        <taxon>Bacteria</taxon>
        <taxon>Pseudomonadati</taxon>
        <taxon>Bacteroidota</taxon>
        <taxon>Flavobacteriia</taxon>
        <taxon>Flavobacteriales</taxon>
        <taxon>Flavobacteriaceae</taxon>
        <taxon>Cerina</taxon>
    </lineage>
</organism>
<dbReference type="PROSITE" id="PS51257">
    <property type="entry name" value="PROKAR_LIPOPROTEIN"/>
    <property type="match status" value="1"/>
</dbReference>
<dbReference type="EC" id="2.7.13.3" evidence="2"/>
<dbReference type="Pfam" id="PF02518">
    <property type="entry name" value="HATPase_c"/>
    <property type="match status" value="1"/>
</dbReference>
<dbReference type="SUPFAM" id="SSF48452">
    <property type="entry name" value="TPR-like"/>
    <property type="match status" value="1"/>
</dbReference>
<dbReference type="Proteomes" id="UP001200642">
    <property type="component" value="Unassembled WGS sequence"/>
</dbReference>
<dbReference type="InterPro" id="IPR005467">
    <property type="entry name" value="His_kinase_dom"/>
</dbReference>
<dbReference type="InterPro" id="IPR019734">
    <property type="entry name" value="TPR_rpt"/>
</dbReference>
<keyword evidence="6 11" id="KW-0418">Kinase</keyword>
<evidence type="ECO:0000256" key="2">
    <source>
        <dbReference type="ARBA" id="ARBA00012438"/>
    </source>
</evidence>
<dbReference type="EMBL" id="JAIRBC010000001">
    <property type="protein sequence ID" value="MCG2459276.1"/>
    <property type="molecule type" value="Genomic_DNA"/>
</dbReference>
<dbReference type="SMART" id="SM00387">
    <property type="entry name" value="HATPase_c"/>
    <property type="match status" value="1"/>
</dbReference>
<keyword evidence="8" id="KW-0802">TPR repeat</keyword>
<evidence type="ECO:0000256" key="7">
    <source>
        <dbReference type="ARBA" id="ARBA00022840"/>
    </source>
</evidence>
<evidence type="ECO:0000256" key="5">
    <source>
        <dbReference type="ARBA" id="ARBA00022741"/>
    </source>
</evidence>
<dbReference type="SUPFAM" id="SSF81901">
    <property type="entry name" value="HCP-like"/>
    <property type="match status" value="1"/>
</dbReference>
<dbReference type="RefSeq" id="WP_317900425.1">
    <property type="nucleotide sequence ID" value="NZ_JAIRBC010000001.1"/>
</dbReference>
<evidence type="ECO:0000313" key="11">
    <source>
        <dbReference type="EMBL" id="MCG2459276.1"/>
    </source>
</evidence>
<proteinExistence type="predicted"/>
<feature type="domain" description="Histidine kinase" evidence="10">
    <location>
        <begin position="460"/>
        <end position="652"/>
    </location>
</feature>
<dbReference type="PROSITE" id="PS50109">
    <property type="entry name" value="HIS_KIN"/>
    <property type="match status" value="1"/>
</dbReference>
<evidence type="ECO:0000313" key="12">
    <source>
        <dbReference type="Proteomes" id="UP001200642"/>
    </source>
</evidence>
<keyword evidence="9" id="KW-0812">Transmembrane</keyword>
<dbReference type="PANTHER" id="PTHR41523">
    <property type="entry name" value="TWO-COMPONENT SYSTEM SENSOR PROTEIN"/>
    <property type="match status" value="1"/>
</dbReference>
<dbReference type="Pfam" id="PF13424">
    <property type="entry name" value="TPR_12"/>
    <property type="match status" value="1"/>
</dbReference>
<comment type="caution">
    <text evidence="11">The sequence shown here is derived from an EMBL/GenBank/DDBJ whole genome shotgun (WGS) entry which is preliminary data.</text>
</comment>
<evidence type="ECO:0000256" key="1">
    <source>
        <dbReference type="ARBA" id="ARBA00000085"/>
    </source>
</evidence>
<evidence type="ECO:0000256" key="9">
    <source>
        <dbReference type="SAM" id="Phobius"/>
    </source>
</evidence>
<keyword evidence="3" id="KW-0597">Phosphoprotein</keyword>
<dbReference type="Gene3D" id="3.30.450.20">
    <property type="entry name" value="PAS domain"/>
    <property type="match status" value="1"/>
</dbReference>
<keyword evidence="12" id="KW-1185">Reference proteome</keyword>
<dbReference type="SUPFAM" id="SSF55874">
    <property type="entry name" value="ATPase domain of HSP90 chaperone/DNA topoisomerase II/histidine kinase"/>
    <property type="match status" value="1"/>
</dbReference>
<dbReference type="InterPro" id="IPR011990">
    <property type="entry name" value="TPR-like_helical_dom_sf"/>
</dbReference>
<dbReference type="Gene3D" id="1.25.40.10">
    <property type="entry name" value="Tetratricopeptide repeat domain"/>
    <property type="match status" value="2"/>
</dbReference>
<dbReference type="PROSITE" id="PS50005">
    <property type="entry name" value="TPR"/>
    <property type="match status" value="1"/>
</dbReference>
<protein>
    <recommendedName>
        <fullName evidence="2">histidine kinase</fullName>
        <ecNumber evidence="2">2.7.13.3</ecNumber>
    </recommendedName>
</protein>
<feature type="transmembrane region" description="Helical" evidence="9">
    <location>
        <begin position="417"/>
        <end position="437"/>
    </location>
</feature>
<keyword evidence="4" id="KW-0808">Transferase</keyword>